<organism evidence="1 2">
    <name type="scientific">Aquipluma nitroreducens</name>
    <dbReference type="NCBI Taxonomy" id="2010828"/>
    <lineage>
        <taxon>Bacteria</taxon>
        <taxon>Pseudomonadati</taxon>
        <taxon>Bacteroidota</taxon>
        <taxon>Bacteroidia</taxon>
        <taxon>Marinilabiliales</taxon>
        <taxon>Prolixibacteraceae</taxon>
        <taxon>Aquipluma</taxon>
    </lineage>
</organism>
<keyword evidence="2" id="KW-1185">Reference proteome</keyword>
<evidence type="ECO:0000313" key="1">
    <source>
        <dbReference type="EMBL" id="BBE18206.1"/>
    </source>
</evidence>
<dbReference type="KEGG" id="anf:AQPE_2367"/>
<evidence type="ECO:0000313" key="2">
    <source>
        <dbReference type="Proteomes" id="UP001193389"/>
    </source>
</evidence>
<accession>A0A5K7S9R6</accession>
<sequence length="37" mass="4373">MRRKRPEPNGFTGFIKGFIRHQKDIFTRINTKVVGNL</sequence>
<proteinExistence type="predicted"/>
<protein>
    <submittedName>
        <fullName evidence="1">Uncharacterized protein</fullName>
    </submittedName>
</protein>
<gene>
    <name evidence="1" type="ORF">AQPE_2367</name>
</gene>
<dbReference type="EMBL" id="AP018694">
    <property type="protein sequence ID" value="BBE18206.1"/>
    <property type="molecule type" value="Genomic_DNA"/>
</dbReference>
<dbReference type="Proteomes" id="UP001193389">
    <property type="component" value="Chromosome"/>
</dbReference>
<dbReference type="AlphaFoldDB" id="A0A5K7S9R6"/>
<reference evidence="1" key="1">
    <citation type="journal article" date="2020" name="Int. J. Syst. Evol. Microbiol.">
        <title>Aquipluma nitroreducens gen. nov. sp. nov., a novel facultatively anaerobic bacterium isolated from a freshwater lake.</title>
        <authorList>
            <person name="Watanabe M."/>
            <person name="Kojima H."/>
            <person name="Fukui M."/>
        </authorList>
    </citation>
    <scope>NUCLEOTIDE SEQUENCE</scope>
    <source>
        <strain evidence="1">MeG22</strain>
    </source>
</reference>
<name>A0A5K7S9R6_9BACT</name>